<dbReference type="Proteomes" id="UP000502248">
    <property type="component" value="Chromosome"/>
</dbReference>
<dbReference type="AlphaFoldDB" id="A0A7Z2VQV0"/>
<evidence type="ECO:0000313" key="1">
    <source>
        <dbReference type="EMBL" id="QJD87597.1"/>
    </source>
</evidence>
<dbReference type="RefSeq" id="WP_169283840.1">
    <property type="nucleotide sequence ID" value="NZ_CP051680.1"/>
</dbReference>
<keyword evidence="2" id="KW-1185">Reference proteome</keyword>
<organism evidence="1 2">
    <name type="scientific">Cohnella herbarum</name>
    <dbReference type="NCBI Taxonomy" id="2728023"/>
    <lineage>
        <taxon>Bacteria</taxon>
        <taxon>Bacillati</taxon>
        <taxon>Bacillota</taxon>
        <taxon>Bacilli</taxon>
        <taxon>Bacillales</taxon>
        <taxon>Paenibacillaceae</taxon>
        <taxon>Cohnella</taxon>
    </lineage>
</organism>
<name>A0A7Z2VQV0_9BACL</name>
<accession>A0A7Z2VQV0</accession>
<dbReference type="KEGG" id="cheb:HH215_33395"/>
<proteinExistence type="predicted"/>
<dbReference type="EMBL" id="CP051680">
    <property type="protein sequence ID" value="QJD87597.1"/>
    <property type="molecule type" value="Genomic_DNA"/>
</dbReference>
<evidence type="ECO:0000313" key="2">
    <source>
        <dbReference type="Proteomes" id="UP000502248"/>
    </source>
</evidence>
<reference evidence="1 2" key="1">
    <citation type="submission" date="2020-04" db="EMBL/GenBank/DDBJ databases">
        <title>Genome sequencing of novel species.</title>
        <authorList>
            <person name="Heo J."/>
            <person name="Kim S.-J."/>
            <person name="Kim J.-S."/>
            <person name="Hong S.-B."/>
            <person name="Kwon S.-W."/>
        </authorList>
    </citation>
    <scope>NUCLEOTIDE SEQUENCE [LARGE SCALE GENOMIC DNA]</scope>
    <source>
        <strain evidence="1 2">MFER-1</strain>
    </source>
</reference>
<gene>
    <name evidence="1" type="ORF">HH215_33395</name>
</gene>
<sequence length="104" mass="11706">MNHYTEQQRINMLESFRTKVNSDMIDKAIANGLSPETTAIDIVKAGLHRTEEEIGNEIVTTMVAEANRIMANRQKKNHHAPTPTGDSDVDAIIEEAYRLRSNNL</sequence>
<protein>
    <submittedName>
        <fullName evidence="1">Uncharacterized protein</fullName>
    </submittedName>
</protein>